<dbReference type="EMBL" id="KX011025">
    <property type="protein sequence ID" value="APD17029.1"/>
    <property type="molecule type" value="Genomic_DNA"/>
</dbReference>
<dbReference type="InterPro" id="IPR049458">
    <property type="entry name" value="EpsG-like"/>
</dbReference>
<protein>
    <submittedName>
        <fullName evidence="1">Wzy</fullName>
    </submittedName>
</protein>
<dbReference type="AlphaFoldDB" id="A0A1J0M9I5"/>
<proteinExistence type="predicted"/>
<evidence type="ECO:0000313" key="1">
    <source>
        <dbReference type="EMBL" id="APD17029.1"/>
    </source>
</evidence>
<organism evidence="1">
    <name type="scientific">Acinetobacter baumannii</name>
    <dbReference type="NCBI Taxonomy" id="470"/>
    <lineage>
        <taxon>Bacteria</taxon>
        <taxon>Pseudomonadati</taxon>
        <taxon>Pseudomonadota</taxon>
        <taxon>Gammaproteobacteria</taxon>
        <taxon>Moraxellales</taxon>
        <taxon>Moraxellaceae</taxon>
        <taxon>Acinetobacter</taxon>
        <taxon>Acinetobacter calcoaceticus/baumannii complex</taxon>
    </lineage>
</organism>
<dbReference type="RefSeq" id="WP_001028914.1">
    <property type="nucleotide sequence ID" value="NZ_CAJHFI010000009.1"/>
</dbReference>
<reference evidence="1" key="1">
    <citation type="journal article" date="2013" name="PLoS ONE">
        <title>Variation in the Complex Carbohydrate Biosynthesis Loci of Acinetobacter baumannii Genomes.</title>
        <authorList>
            <person name="Kenyon J.J."/>
            <person name="Hall R.M."/>
        </authorList>
    </citation>
    <scope>NUCLEOTIDE SEQUENCE</scope>
    <source>
        <strain evidence="1">SGH0701</strain>
    </source>
</reference>
<reference evidence="1" key="2">
    <citation type="submission" date="2016-11" db="EMBL/GenBank/DDBJ databases">
        <authorList>
            <person name="Blackwell G.A."/>
            <person name="Hall R.M."/>
        </authorList>
    </citation>
    <scope>NUCLEOTIDE SEQUENCE</scope>
    <source>
        <strain evidence="1">SGH0701</strain>
    </source>
</reference>
<accession>A0A1J0M9I5</accession>
<name>A0A1J0M9I5_ACIBA</name>
<sequence>MNIYILIWFFIVAINFISNYKTYINKIFFLLFFLFLFIFIGLRFKVGGDWDNYLILYENFKYLNFKEALFFFEPGYSLLNILGNFLQIKDIWFVNLCSSALVCFFLFITFIRLKKYWLCLLIYYPYHILAVSLGYTRQSIAVAILLYAFLKLIQNDRNKFLFFLLLAACFHKTAIIFILFYPLLFIKRKKILIFLYEFFSLVLITIVLYISSLSENTVYTSEELNSSGVFLRLSLHIIPVISYFLLRNKVFKIDKSYLILDYFVLLIFYCVGLSFIFSTLADRFNLYLIFFDLYVVCMLYHNLKLVNRKIFIFILTIFLTSFIYIWMLNSVLVSKAWLPYQNYLIDYLLNYVF</sequence>
<dbReference type="Pfam" id="PF14897">
    <property type="entry name" value="EpsG"/>
    <property type="match status" value="1"/>
</dbReference>
<gene>
    <name evidence="1" type="primary">wzy</name>
</gene>